<feature type="transmembrane region" description="Helical" evidence="2">
    <location>
        <begin position="73"/>
        <end position="94"/>
    </location>
</feature>
<protein>
    <submittedName>
        <fullName evidence="3">Uncharacterized protein</fullName>
    </submittedName>
</protein>
<evidence type="ECO:0000313" key="4">
    <source>
        <dbReference type="Proteomes" id="UP001172155"/>
    </source>
</evidence>
<sequence length="112" mass="12149">MFPSPEKKERTETRRDLPQVSRPSLPPEYYINSIVYSIGSRDRSLFRLLSVVGSCALALSVAGWRFGAVGAVVSLRLGALSLSLCVCVCVVCGLKGVAEMWYKCSSSCDVVV</sequence>
<dbReference type="Proteomes" id="UP001172155">
    <property type="component" value="Unassembled WGS sequence"/>
</dbReference>
<keyword evidence="2" id="KW-0472">Membrane</keyword>
<feature type="region of interest" description="Disordered" evidence="1">
    <location>
        <begin position="1"/>
        <end position="21"/>
    </location>
</feature>
<evidence type="ECO:0000256" key="2">
    <source>
        <dbReference type="SAM" id="Phobius"/>
    </source>
</evidence>
<evidence type="ECO:0000256" key="1">
    <source>
        <dbReference type="SAM" id="MobiDB-lite"/>
    </source>
</evidence>
<reference evidence="3" key="1">
    <citation type="submission" date="2023-06" db="EMBL/GenBank/DDBJ databases">
        <title>Genome-scale phylogeny and comparative genomics of the fungal order Sordariales.</title>
        <authorList>
            <consortium name="Lawrence Berkeley National Laboratory"/>
            <person name="Hensen N."/>
            <person name="Bonometti L."/>
            <person name="Westerberg I."/>
            <person name="Brannstrom I.O."/>
            <person name="Guillou S."/>
            <person name="Cros-Aarteil S."/>
            <person name="Calhoun S."/>
            <person name="Haridas S."/>
            <person name="Kuo A."/>
            <person name="Mondo S."/>
            <person name="Pangilinan J."/>
            <person name="Riley R."/>
            <person name="LaButti K."/>
            <person name="Andreopoulos B."/>
            <person name="Lipzen A."/>
            <person name="Chen C."/>
            <person name="Yanf M."/>
            <person name="Daum C."/>
            <person name="Ng V."/>
            <person name="Clum A."/>
            <person name="Steindorff A."/>
            <person name="Ohm R."/>
            <person name="Martin F."/>
            <person name="Silar P."/>
            <person name="Natvig D."/>
            <person name="Lalanne C."/>
            <person name="Gautier V."/>
            <person name="Ament-velasquez S.L."/>
            <person name="Kruys A."/>
            <person name="Hutchinson M.I."/>
            <person name="Powell A.J."/>
            <person name="Barry K."/>
            <person name="Miller A.N."/>
            <person name="Grigoriev I.V."/>
            <person name="Debuchy R."/>
            <person name="Gladieux P."/>
            <person name="Thoren M.H."/>
            <person name="Johannesson H."/>
        </authorList>
    </citation>
    <scope>NUCLEOTIDE SEQUENCE</scope>
    <source>
        <strain evidence="3">SMH3187-1</strain>
    </source>
</reference>
<feature type="compositionally biased region" description="Basic and acidic residues" evidence="1">
    <location>
        <begin position="1"/>
        <end position="17"/>
    </location>
</feature>
<accession>A0AA40K7Y4</accession>
<dbReference type="EMBL" id="JAUKUD010000003">
    <property type="protein sequence ID" value="KAK0749326.1"/>
    <property type="molecule type" value="Genomic_DNA"/>
</dbReference>
<keyword evidence="4" id="KW-1185">Reference proteome</keyword>
<dbReference type="AlphaFoldDB" id="A0AA40K7Y4"/>
<keyword evidence="2" id="KW-0812">Transmembrane</keyword>
<evidence type="ECO:0000313" key="3">
    <source>
        <dbReference type="EMBL" id="KAK0749326.1"/>
    </source>
</evidence>
<gene>
    <name evidence="3" type="ORF">B0T18DRAFT_102775</name>
</gene>
<name>A0AA40K7Y4_9PEZI</name>
<organism evidence="3 4">
    <name type="scientific">Schizothecium vesticola</name>
    <dbReference type="NCBI Taxonomy" id="314040"/>
    <lineage>
        <taxon>Eukaryota</taxon>
        <taxon>Fungi</taxon>
        <taxon>Dikarya</taxon>
        <taxon>Ascomycota</taxon>
        <taxon>Pezizomycotina</taxon>
        <taxon>Sordariomycetes</taxon>
        <taxon>Sordariomycetidae</taxon>
        <taxon>Sordariales</taxon>
        <taxon>Schizotheciaceae</taxon>
        <taxon>Schizothecium</taxon>
    </lineage>
</organism>
<proteinExistence type="predicted"/>
<keyword evidence="2" id="KW-1133">Transmembrane helix</keyword>
<feature type="transmembrane region" description="Helical" evidence="2">
    <location>
        <begin position="45"/>
        <end position="67"/>
    </location>
</feature>
<comment type="caution">
    <text evidence="3">The sequence shown here is derived from an EMBL/GenBank/DDBJ whole genome shotgun (WGS) entry which is preliminary data.</text>
</comment>